<feature type="transmembrane region" description="Helical" evidence="2">
    <location>
        <begin position="97"/>
        <end position="118"/>
    </location>
</feature>
<name>A0A835ZAM1_9STRA</name>
<feature type="compositionally biased region" description="Polar residues" evidence="1">
    <location>
        <begin position="523"/>
        <end position="536"/>
    </location>
</feature>
<sequence>MRNIPAAVALGVYLIIVEVIIAALMHRSYFLPTLLLIPMYLKAARVIIVTSEEYRQKFMFMVTPGNQVAFSVGASVGCTFLAAIAHSTPAAKHTDRWVWVGVLVAFTVTAIIMVRELHRINDRLGLGREVTRYAASFYVFLGPYWLFLALDDYGVVHVDTRLQFLIIGLYHMLMLDTFVLSRKYWGRSTLAAPPYRWPFKSKVVPAKRCSVIPSEGSTSINEDKEQAAWEMCRRRWSTSLQMLDSPPLATAYSKYVQQALCFESFAFLANVVRYANDDYADTGQQYEEFESIVADFIVPKSRFEINISSTLRNQVRTTLLVLFDFRVPMGHEKRTHTGLHSALKMRDRAVFCALSEGSRRDVFKAQATEVAHMLDQNLMLSFQTTPAFRAACLVQQQLDNEEKLLSTIEEGGKNTPLPSPASSLRARSHLIRFTSRLLAPDGSVLAATPRQDAGCAAPGDASPGGGHSSVGALSGSYVGCPLASSCCALVAGHRAEASSGAASGACLGSSVAASARQGLLGATGTSPVASPPQSLESVGPMPCGEGDVYTNATPSSDEHRGSAARPPDRVVLAPLRRPDGSSDLMPPEQGVGAAAGAAEPASVASEVPLGQAWFSHALRGSDGSSDSTHASQQQYACSPGGGQGGGLHSNAPHGSTVLGEVLVASGTAAPSAHVPPLPGQVEHHHAGPPPADDSEVVSFRASLL</sequence>
<feature type="region of interest" description="Disordered" evidence="1">
    <location>
        <begin position="522"/>
        <end position="599"/>
    </location>
</feature>
<accession>A0A835ZAM1</accession>
<evidence type="ECO:0000313" key="4">
    <source>
        <dbReference type="Proteomes" id="UP000664859"/>
    </source>
</evidence>
<organism evidence="3 4">
    <name type="scientific">Tribonema minus</name>
    <dbReference type="NCBI Taxonomy" id="303371"/>
    <lineage>
        <taxon>Eukaryota</taxon>
        <taxon>Sar</taxon>
        <taxon>Stramenopiles</taxon>
        <taxon>Ochrophyta</taxon>
        <taxon>PX clade</taxon>
        <taxon>Xanthophyceae</taxon>
        <taxon>Tribonematales</taxon>
        <taxon>Tribonemataceae</taxon>
        <taxon>Tribonema</taxon>
    </lineage>
</organism>
<feature type="compositionally biased region" description="Polar residues" evidence="1">
    <location>
        <begin position="622"/>
        <end position="636"/>
    </location>
</feature>
<evidence type="ECO:0000313" key="3">
    <source>
        <dbReference type="EMBL" id="KAG5187910.1"/>
    </source>
</evidence>
<evidence type="ECO:0000256" key="2">
    <source>
        <dbReference type="SAM" id="Phobius"/>
    </source>
</evidence>
<feature type="transmembrane region" description="Helical" evidence="2">
    <location>
        <begin position="30"/>
        <end position="48"/>
    </location>
</feature>
<proteinExistence type="predicted"/>
<keyword evidence="2" id="KW-1133">Transmembrane helix</keyword>
<dbReference type="InterPro" id="IPR044926">
    <property type="entry name" value="RGS_subdomain_2"/>
</dbReference>
<dbReference type="Proteomes" id="UP000664859">
    <property type="component" value="Unassembled WGS sequence"/>
</dbReference>
<comment type="caution">
    <text evidence="3">The sequence shown here is derived from an EMBL/GenBank/DDBJ whole genome shotgun (WGS) entry which is preliminary data.</text>
</comment>
<dbReference type="SUPFAM" id="SSF48097">
    <property type="entry name" value="Regulator of G-protein signaling, RGS"/>
    <property type="match status" value="1"/>
</dbReference>
<keyword evidence="2" id="KW-0472">Membrane</keyword>
<dbReference type="Gene3D" id="1.10.167.10">
    <property type="entry name" value="Regulator of G-protein Signalling 4, domain 2"/>
    <property type="match status" value="1"/>
</dbReference>
<dbReference type="EMBL" id="JAFCMP010000079">
    <property type="protein sequence ID" value="KAG5187910.1"/>
    <property type="molecule type" value="Genomic_DNA"/>
</dbReference>
<feature type="compositionally biased region" description="Low complexity" evidence="1">
    <location>
        <begin position="586"/>
        <end position="599"/>
    </location>
</feature>
<protein>
    <recommendedName>
        <fullName evidence="5">RGS domain-containing protein</fullName>
    </recommendedName>
</protein>
<feature type="transmembrane region" description="Helical" evidence="2">
    <location>
        <begin position="68"/>
        <end position="85"/>
    </location>
</feature>
<dbReference type="InterPro" id="IPR036305">
    <property type="entry name" value="RGS_sf"/>
</dbReference>
<keyword evidence="2" id="KW-0812">Transmembrane</keyword>
<gene>
    <name evidence="3" type="ORF">JKP88DRAFT_243613</name>
</gene>
<dbReference type="AlphaFoldDB" id="A0A835ZAM1"/>
<evidence type="ECO:0000256" key="1">
    <source>
        <dbReference type="SAM" id="MobiDB-lite"/>
    </source>
</evidence>
<reference evidence="3" key="1">
    <citation type="submission" date="2021-02" db="EMBL/GenBank/DDBJ databases">
        <title>First Annotated Genome of the Yellow-green Alga Tribonema minus.</title>
        <authorList>
            <person name="Mahan K.M."/>
        </authorList>
    </citation>
    <scope>NUCLEOTIDE SEQUENCE</scope>
    <source>
        <strain evidence="3">UTEX B ZZ1240</strain>
    </source>
</reference>
<evidence type="ECO:0008006" key="5">
    <source>
        <dbReference type="Google" id="ProtNLM"/>
    </source>
</evidence>
<feature type="transmembrane region" description="Helical" evidence="2">
    <location>
        <begin position="7"/>
        <end position="24"/>
    </location>
</feature>
<feature type="transmembrane region" description="Helical" evidence="2">
    <location>
        <begin position="130"/>
        <end position="150"/>
    </location>
</feature>
<feature type="region of interest" description="Disordered" evidence="1">
    <location>
        <begin position="618"/>
        <end position="704"/>
    </location>
</feature>
<keyword evidence="4" id="KW-1185">Reference proteome</keyword>